<protein>
    <submittedName>
        <fullName evidence="1">Uncharacterized protein</fullName>
    </submittedName>
</protein>
<gene>
    <name evidence="1" type="ORF">H9717_05675</name>
</gene>
<sequence>MSIGAGISQDWLDELGMDIPATIGDAEAEACMKYLNWMADPEVAMNIYYTPDHTTKPVW</sequence>
<organism evidence="1 2">
    <name type="scientific">Candidatus Eisenbergiella merdipullorum</name>
    <dbReference type="NCBI Taxonomy" id="2838553"/>
    <lineage>
        <taxon>Bacteria</taxon>
        <taxon>Bacillati</taxon>
        <taxon>Bacillota</taxon>
        <taxon>Clostridia</taxon>
        <taxon>Lachnospirales</taxon>
        <taxon>Lachnospiraceae</taxon>
        <taxon>Eisenbergiella</taxon>
    </lineage>
</organism>
<comment type="caution">
    <text evidence="1">The sequence shown here is derived from an EMBL/GenBank/DDBJ whole genome shotgun (WGS) entry which is preliminary data.</text>
</comment>
<evidence type="ECO:0000313" key="2">
    <source>
        <dbReference type="Proteomes" id="UP000886858"/>
    </source>
</evidence>
<reference evidence="1" key="2">
    <citation type="submission" date="2021-04" db="EMBL/GenBank/DDBJ databases">
        <authorList>
            <person name="Gilroy R."/>
        </authorList>
    </citation>
    <scope>NUCLEOTIDE SEQUENCE</scope>
    <source>
        <strain evidence="1">CHK179-7159</strain>
    </source>
</reference>
<dbReference type="AlphaFoldDB" id="A0A9D2I673"/>
<proteinExistence type="predicted"/>
<dbReference type="Proteomes" id="UP000886858">
    <property type="component" value="Unassembled WGS sequence"/>
</dbReference>
<dbReference type="EMBL" id="DWYY01000060">
    <property type="protein sequence ID" value="HJA92589.1"/>
    <property type="molecule type" value="Genomic_DNA"/>
</dbReference>
<evidence type="ECO:0000313" key="1">
    <source>
        <dbReference type="EMBL" id="HJA92589.1"/>
    </source>
</evidence>
<accession>A0A9D2I673</accession>
<reference evidence="1" key="1">
    <citation type="journal article" date="2021" name="PeerJ">
        <title>Extensive microbial diversity within the chicken gut microbiome revealed by metagenomics and culture.</title>
        <authorList>
            <person name="Gilroy R."/>
            <person name="Ravi A."/>
            <person name="Getino M."/>
            <person name="Pursley I."/>
            <person name="Horton D.L."/>
            <person name="Alikhan N.F."/>
            <person name="Baker D."/>
            <person name="Gharbi K."/>
            <person name="Hall N."/>
            <person name="Watson M."/>
            <person name="Adriaenssens E.M."/>
            <person name="Foster-Nyarko E."/>
            <person name="Jarju S."/>
            <person name="Secka A."/>
            <person name="Antonio M."/>
            <person name="Oren A."/>
            <person name="Chaudhuri R.R."/>
            <person name="La Ragione R."/>
            <person name="Hildebrand F."/>
            <person name="Pallen M.J."/>
        </authorList>
    </citation>
    <scope>NUCLEOTIDE SEQUENCE</scope>
    <source>
        <strain evidence="1">CHK179-7159</strain>
    </source>
</reference>
<name>A0A9D2I673_9FIRM</name>